<evidence type="ECO:0000313" key="12">
    <source>
        <dbReference type="EMBL" id="KAA0191996.1"/>
    </source>
</evidence>
<comment type="subcellular location">
    <subcellularLocation>
        <location evidence="1">Nucleus</location>
        <location evidence="1">Nucleolus</location>
    </subcellularLocation>
    <subcellularLocation>
        <location evidence="2">Nucleus</location>
        <location evidence="2">Nucleoplasm</location>
    </subcellularLocation>
</comment>
<evidence type="ECO:0000256" key="4">
    <source>
        <dbReference type="ARBA" id="ARBA00017143"/>
    </source>
</evidence>
<comment type="function">
    <text evidence="9">Nuclear chaperone required for maturation and nuclear export of pre-60S ribosome subunits.</text>
</comment>
<protein>
    <recommendedName>
        <fullName evidence="4 9">Midasin</fullName>
    </recommendedName>
</protein>
<dbReference type="GO" id="GO:0000027">
    <property type="term" value="P:ribosomal large subunit assembly"/>
    <property type="evidence" value="ECO:0007669"/>
    <property type="project" value="InterPro"/>
</dbReference>
<evidence type="ECO:0000256" key="2">
    <source>
        <dbReference type="ARBA" id="ARBA00004642"/>
    </source>
</evidence>
<dbReference type="PIRSF" id="PIRSF010340">
    <property type="entry name" value="Midasin"/>
    <property type="match status" value="1"/>
</dbReference>
<feature type="compositionally biased region" description="Basic and acidic residues" evidence="10">
    <location>
        <begin position="4175"/>
        <end position="4185"/>
    </location>
</feature>
<feature type="domain" description="VWFA" evidence="11">
    <location>
        <begin position="4657"/>
        <end position="4850"/>
    </location>
</feature>
<keyword evidence="7 9" id="KW-0143">Chaperone</keyword>
<dbReference type="GO" id="GO:0030687">
    <property type="term" value="C:preribosome, large subunit precursor"/>
    <property type="evidence" value="ECO:0007669"/>
    <property type="project" value="TreeGrafter"/>
</dbReference>
<evidence type="ECO:0000256" key="7">
    <source>
        <dbReference type="ARBA" id="ARBA00023186"/>
    </source>
</evidence>
<dbReference type="CDD" id="cd00009">
    <property type="entry name" value="AAA"/>
    <property type="match status" value="1"/>
</dbReference>
<dbReference type="InterPro" id="IPR003593">
    <property type="entry name" value="AAA+_ATPase"/>
</dbReference>
<evidence type="ECO:0000256" key="1">
    <source>
        <dbReference type="ARBA" id="ARBA00004604"/>
    </source>
</evidence>
<feature type="compositionally biased region" description="Basic and acidic residues" evidence="10">
    <location>
        <begin position="4142"/>
        <end position="4167"/>
    </location>
</feature>
<feature type="compositionally biased region" description="Polar residues" evidence="10">
    <location>
        <begin position="4334"/>
        <end position="4347"/>
    </location>
</feature>
<dbReference type="GO" id="GO:0016887">
    <property type="term" value="F:ATP hydrolysis activity"/>
    <property type="evidence" value="ECO:0007669"/>
    <property type="project" value="InterPro"/>
</dbReference>
<dbReference type="GO" id="GO:0000055">
    <property type="term" value="P:ribosomal large subunit export from nucleus"/>
    <property type="evidence" value="ECO:0007669"/>
    <property type="project" value="TreeGrafter"/>
</dbReference>
<keyword evidence="8 9" id="KW-0539">Nucleus</keyword>
<dbReference type="FunFam" id="3.40.50.300:FF:004102">
    <property type="entry name" value="Uncharacterized protein"/>
    <property type="match status" value="1"/>
</dbReference>
<keyword evidence="13" id="KW-1185">Reference proteome</keyword>
<accession>A0A8E0VJN7</accession>
<dbReference type="Gene3D" id="3.40.50.300">
    <property type="entry name" value="P-loop containing nucleotide triphosphate hydrolases"/>
    <property type="match status" value="6"/>
</dbReference>
<feature type="region of interest" description="Disordered" evidence="10">
    <location>
        <begin position="3565"/>
        <end position="3587"/>
    </location>
</feature>
<reference evidence="12" key="1">
    <citation type="submission" date="2019-05" db="EMBL/GenBank/DDBJ databases">
        <title>Annotation for the trematode Fasciolopsis buski.</title>
        <authorList>
            <person name="Choi Y.-J."/>
        </authorList>
    </citation>
    <scope>NUCLEOTIDE SEQUENCE</scope>
    <source>
        <strain evidence="12">HT</strain>
        <tissue evidence="12">Whole worm</tissue>
    </source>
</reference>
<dbReference type="GO" id="GO:0005654">
    <property type="term" value="C:nucleoplasm"/>
    <property type="evidence" value="ECO:0007669"/>
    <property type="project" value="UniProtKB-SubCell"/>
</dbReference>
<dbReference type="PANTHER" id="PTHR48103">
    <property type="entry name" value="MIDASIN-RELATED"/>
    <property type="match status" value="1"/>
</dbReference>
<dbReference type="PROSITE" id="PS50234">
    <property type="entry name" value="VWFA"/>
    <property type="match status" value="1"/>
</dbReference>
<dbReference type="InterPro" id="IPR027417">
    <property type="entry name" value="P-loop_NTPase"/>
</dbReference>
<feature type="region of interest" description="Disordered" evidence="10">
    <location>
        <begin position="4467"/>
        <end position="4486"/>
    </location>
</feature>
<dbReference type="InterPro" id="IPR002035">
    <property type="entry name" value="VWF_A"/>
</dbReference>
<dbReference type="GO" id="GO:0005524">
    <property type="term" value="F:ATP binding"/>
    <property type="evidence" value="ECO:0007669"/>
    <property type="project" value="UniProtKB-KW"/>
</dbReference>
<evidence type="ECO:0000256" key="5">
    <source>
        <dbReference type="ARBA" id="ARBA00022741"/>
    </source>
</evidence>
<sequence>MSLNSKISVERLFLINTEFSHAHDIFQTLVGGYSCTEIPGQFIWRAGPLYAALTKGHWLLLEDIDRGSADVAVLLASIMEAPPVTVSPHRETKLIDPVSGKAVVVNTNFRLLMTRRLVSKPSDDFRMEYDNPFSDILDRKVSLLTLPPLDGDAIHTVCIIEFIETTINRLTITDSSSLTRDVGTRWPFASTRLACTLLERIAVAVEHHEPVLLVGETGTGKTTAVQRLAQLCGRHLHVINLNQQSDSVDLMGGTETNLAFLGHINTYFNDERWRDLLLLMLHPTQLAIAKLSKDQFSTDAGKGSGCSDTNLQGWKALLRQLNQVQLRLEASIKANQPALGFAFIEGALVRAIQNGDWVLLDEVNLAAPEMLNCLNGLLDSDDGSVTLIERGDKKPLSRSPNFHLFAAMNPSTDVGKRDLPVGLRNRFTEIYVPELNPGVMTGANGVASGTDCMNTNRIQSEIESSDREDLCILTRAYLIALNPSPVHVTTVVRLYAALRQAAVEGLVDGVGQRPHFSFGSQVGRSSRPILDTIIRRYLALTMDCSNGPSRALDHLLASPLPAPVNPLGSGAAHTGSSSPSHVNVEGYWIPRGPNEPRLTNPGSLCDGSYILTPTVRNNLQDLARVVAAGGSLPVLIQGETSVGKTSLITYLADRVGQVCYRINNHEHTDQQTYMGTYTVASATAQAKPGQSQSELVNPPPLVFQEGPLVQAMRAGCWIILDELNLAPTEILEALNRVLDDNRTLFIPETQDTIKAHPNFRLFATQNPPGLYAGRKLLSRALRNRFVELHFDPLPRAELEVILEKRCTLPASRAHRLVEVLHRLQLARCNSNLFHGKDSFITLRDLFRWAERYRLATCDRVATDAVFFDWDAYLADQGYLLLAGRVRNSEEAHVVAEAIEAVFKRPISESRLFDLTPDTSPASVEFLEPVLGSPSTSVPAPLPAGFEHIVWTRDMRRMLVLVGNALKYQEPVLLVGETGCGKTTVCQLFASLKAQRLHCVNCHQYTEAADFLGALRPIRHSSEDSSHASDDNRLFEWVDGPLVTSMSNGEMFLLDEISLADDAVLERLNSLLEPERRIHLTERSELTDSKNTLAGNDLVAHPQFRFVATMNPGGDYGKKELSPALRNRFTEIWCLAPTLTGPAEETQSNTNNTLTDLIAIVRHNLFISVLPKIENIPRAVLDQLATVMVEFVRWYALKQVQSQSTSVGLTNRRPPPTIRDLIAWVHFMKSVLSVPENHCPVDLDAPGLDVFSACVHGAALVFLDALGSNSEEQVMNGRSDMASLIIGYLADRLRSLIPSESDRMVASLNSATRYTQMLDECIPVGKSLYCRTREGRVKFGVHPFFIDLGPNWISEASSTVSFAFDTPTSSVNLRRLLRALQLPQRALLLEGSPGVGKTTLVLALAQATGHPVVRINLSEATEASDLLGCDLPVEGAGPGVFAWRDGPLLQALRQCHWIILDEMNLASQSVLECLNACLDHRGEIYVPELGTKFTVESTSTRIFACQNPVREGGGRKGLPKSFLNRFTQVYLQPLSTSDQQFILTRLYPKLDAQVIRTMVQFNSEICRRVNVNHEFATQGGPWEFNLRDLMRWCELLSNRGVAQLWKQVCSSLGTNHMVYYQPVGHVQLIDQTLVCGLVTSSSCSVAPDVSSKSRSLVVLNTLRGSMESLLTVLDAGWMPILVGPPGCGKRSLAHLCATLMNRHLSAVCLSPNSDTVELLGSLEQQENGGLFVWVDSPLVIGIREGHWVMIENAHLCSPSVLDRLNSLLEPGGELVIGERGLDGNGQLVRVRPHPQFRLILAVDETVSHTGTCLSGVSRAMRNRGVEIAFCQELSGLDLDLTRILHVSGAPLSIARTITAFHLELLQQSDRSQSRLSSNTLIGLRTSPPIDALISAAIYAQQLLTYQTDNVIDGPILVDEVRELFSNDKESQNVMNFISSTQAHSGWFKALARSLEWLYAGRQVNGEAIKFKENGEFSVPDWSNWPDLRWIPGARQSVETQESDWDRQLRLLSVNELLYEILLANFGQSNKHGVTTSDNVILSELPVFCASQMLSRGEIPATWSEIYPGLREVNSLWLQALRSFVSGTFMSDADTSKRASSPTDRALTAMHQVGDLWSWLSLFGLTAVGPAEDWPERLEFHQIHAGLVNYDHGTRMPPLSRLNVIFIGECPIIPRSPPIEQLAFSMLSPNWSHYGQKITDVLSCLQLEAEYSDDETMESIDQVIEADDNVVCSSESPQSIVGLWPLVILTALRSRQMQTNLSIRSASRIILTMLTRPLLLTFISSVQSCARPVPAQQQAFRISSIQTPDDQSIEKFCARVDLPATQRVLPPVRLNTLDLTSIVGEWRSLSQAVHSITWPMLSHYGLDACQGRQTLVGWFDRHNALRKAYQLLLMSSFSSSAADICVVANPLSSPIGREQNVMMLSRELLGAIYATVQPIMDTQPQQQSGSNTLLSISETNMSTNSTTVETDTAWIKCARQRLGKWPEWDDVLRLADCLAYYIDELLKNEENVQLQGICAVVFGCLYLRCASPYSPMDPYLVHQMEQVAISNELSRVDCELEIRDCLRTFRLGPVESCGECTDDTHENDDQPSRLCHLAEAGLEHPWYAAVVTYRSRLMKKARALAKYHSFGLEEDETLRERAQSNRQYAHLRRRLLAFVCGFTDQFLLPVNEATSVPSMLSHLTLCHIQRWIEVVADLVEWLTQPELANSFADVIDPFLNGLLHVHRGLQKLTHSTLSVGSLKLGVTQTVLELLTTGLLSGMVTLDRKIVYACSSVPLWLAVQFTQSEYRAAIRDSELSVSITNSMTSRETMAAQSEFRLLSWLLDLVWLHLHESRAKPPTMSTANVEEFLGRLLAFITRPIAHRWRLVEAERKQAAAERAALFIEAASKKQRIRDQLQQLRPNDPSKTADDLIDPDITEQVDWRLRFPETASLAAVAELNAVGIHGGFDKTGQIQQAVQNIEAVDTWLRQSLERTTRTWIPDSTELAYFVQRLIGLLLVRRTWCRPHETATVHSICEPSPEWRWHSLLGGYSLASSLLFRTGLSLDPTVDYQRLPVHLCVSAHLTQTDVRSRPPIPVDPTLNDTYEWAPKPRVFDVYRDPIPVESCGKLRTVLSNLGTRVRQLLDMWPGQPSLVRLLILLQRIEGFRVSDPLLKFITGLEMIWEEIHEWEKNAAKHVSLMDHSKIVCDLLIEWRKLELKCWLATLDCAQSTMTDQALSIWFLLHDLFLRPTAKPSKLPTGEPGQAAPRCHALIELMENGPLGEFVTRWRLLAALYPALSVWPGLSDRDLAEAERLVGNVVWFYAQFIPFVQDELIRLRRPIEKELIGVVNVTKWGDYTRFWSVKTNVDRCKRTIHKQSRLDKFTLDTFIFRACPFRVFHSCRIHRAVSLFHIGLGESLGDYTSSSCSTAIRIRGSRGIHYRATRLPALIVRFRGHVARIAGTAAALNWAHRLTRGTQTWQSLIAELQSATRQLESTCPPSHVLNQLRAQKCGQRAGRHAVDPEVLESARLWHQKYTALQQRKRLALTQWFKLASKSRSCVPEESSNLDILDHASDTELDLEVNSSIENVADTKREEKEEKEDDEDQLPQLGLSYRRGQLHSQTGSMLTCLEQLTGSPWNHTFSYDNNLEKQQVHVATDWIQVIAKRVCDRTSRLLALRTSLPRVPGQPDASPEVVASIVTDLGGPDNLARLIGFADDLVNQTTTAFAACSELTDSFRVFRDQTRSSFSLSPFGQDLADDHEFYICPRAALRHTQKSAFVLVQLTQDALFQWSMFWTACANQHGSNWPPVAQLEHVTGAELWNSVYSPFLNRCSLEPFGRLAEQMCHDCEILNQLATPVFVHGTAVIQSNPLLITPTWSHLQDDLVEAVQQFIQHLRNCVLSCEQIGFHSVIGDLMYGICTRLCKEVERLKTSYNYSIVPIDDNYTDVNQVDDAFVSVSNMLIRSVLSTMEVLYSADQPTRSGPTQVDYLLHFSRAATEASRLLKTQSSSTNPDGSQTGATSLTAQGVNAANAKDVSDQIESEEQVEGLIQDRDNEQPSDKSDNADRDNSQNQGIEMPDDNFSGALEDALTVPDTDDQEEENTEQLENRMHDGDDLGGGSDDLSKEMWASEDEDDNKDQADRDKKPLAKETGGVEDTTTTTDGGKPDLVDDKPVQQKTKEQMESDKEDSQVDEAQEREDTVPNEAKRSTPTKQTTGKHKQTVAGTDANPDEQMPEQFEMTDSSPERQDEQQRAETERMHMDEQQEMIDSDDADLADLPEDVMDLEDSKQLDEGNEAANHEPEAGDKTNEADGQVDLCEDDETVVPDTKMDEQKGEDADQTESPNLDAFPYQPGSGDLQTKLNAQCGDSNAHNEDIEMIDSSEMPPDSATAPSAGDTKARGPQPVASGMDGGPINEVATPAQQTPGTLSPLSQRPRPSQVSHGPRPTSDNRRKESSKLQAPIRQANVLESAPDSSDKSGDLAQSDMYQHLPSCEPENDLNETEGSQPHVYDSATADQCTRDQADAKNTEASSSEREIQQEENNDQNMDLGHETDELKDEIKQLHIEPINLDAFVPPSSSSEPVNLDAVLIQRDTTAVPMGVAQDALLEWVNCTQRSAGLSRQLCEALRLVLEPTRAARLRGDYRTGKRINMRKIIPYLASQFRKDKIWLRRSQPSQREYRILMAVDDSSSMSDNLCRQMTFDALATVITAFNLLEVGQVGVCSFGETVCVLHDLNETWVGDAGPNMLARFTFNQSRTSLVQLLHSSVKLMQSYSSPVSYSSLPSQLLLILSDGVFSEDPQDPAVQAAVRLARDSRLFPVCLILDDIRKKHSIFDLRRYTNTGKIVPYMDTFPLPFYLVLRDVTALPQLLADALRQWFELESTTS</sequence>
<evidence type="ECO:0000259" key="11">
    <source>
        <dbReference type="PROSITE" id="PS50234"/>
    </source>
</evidence>
<dbReference type="EMBL" id="LUCM01005971">
    <property type="protein sequence ID" value="KAA0191996.1"/>
    <property type="molecule type" value="Genomic_DNA"/>
</dbReference>
<dbReference type="FunFam" id="3.40.50.300:FF:001384">
    <property type="entry name" value="Midasin"/>
    <property type="match status" value="1"/>
</dbReference>
<feature type="compositionally biased region" description="Basic and acidic residues" evidence="10">
    <location>
        <begin position="4221"/>
        <end position="4240"/>
    </location>
</feature>
<dbReference type="Proteomes" id="UP000728185">
    <property type="component" value="Unassembled WGS sequence"/>
</dbReference>
<comment type="similarity">
    <text evidence="3 9">Belongs to the midasin family.</text>
</comment>
<feature type="compositionally biased region" description="Acidic residues" evidence="10">
    <location>
        <begin position="4072"/>
        <end position="4082"/>
    </location>
</feature>
<dbReference type="SMART" id="SM00382">
    <property type="entry name" value="AAA"/>
    <property type="match status" value="5"/>
</dbReference>
<feature type="region of interest" description="Disordered" evidence="10">
    <location>
        <begin position="3980"/>
        <end position="3999"/>
    </location>
</feature>
<dbReference type="PANTHER" id="PTHR48103:SF2">
    <property type="entry name" value="MIDASIN"/>
    <property type="match status" value="1"/>
</dbReference>
<feature type="compositionally biased region" description="Low complexity" evidence="10">
    <location>
        <begin position="4128"/>
        <end position="4141"/>
    </location>
</feature>
<feature type="region of interest" description="Disordered" evidence="10">
    <location>
        <begin position="4497"/>
        <end position="4526"/>
    </location>
</feature>
<dbReference type="InterPro" id="IPR036465">
    <property type="entry name" value="vWFA_dom_sf"/>
</dbReference>
<keyword evidence="5 9" id="KW-0547">Nucleotide-binding</keyword>
<dbReference type="InterPro" id="IPR011704">
    <property type="entry name" value="ATPase_dyneun-rel_AAA"/>
</dbReference>
<dbReference type="InterPro" id="IPR012099">
    <property type="entry name" value="Midasin"/>
</dbReference>
<dbReference type="Pfam" id="PF07728">
    <property type="entry name" value="AAA_5"/>
    <property type="match status" value="6"/>
</dbReference>
<evidence type="ECO:0000256" key="3">
    <source>
        <dbReference type="ARBA" id="ARBA00007188"/>
    </source>
</evidence>
<dbReference type="GO" id="GO:0005730">
    <property type="term" value="C:nucleolus"/>
    <property type="evidence" value="ECO:0007669"/>
    <property type="project" value="UniProtKB-SubCell"/>
</dbReference>
<evidence type="ECO:0000256" key="10">
    <source>
        <dbReference type="SAM" id="MobiDB-lite"/>
    </source>
</evidence>
<feature type="compositionally biased region" description="Basic and acidic residues" evidence="10">
    <location>
        <begin position="4263"/>
        <end position="4287"/>
    </location>
</feature>
<evidence type="ECO:0000313" key="13">
    <source>
        <dbReference type="Proteomes" id="UP000728185"/>
    </source>
</evidence>
<dbReference type="Pfam" id="PF17867">
    <property type="entry name" value="AAA_lid_7"/>
    <property type="match status" value="2"/>
</dbReference>
<comment type="caution">
    <text evidence="12">The sequence shown here is derived from an EMBL/GenBank/DDBJ whole genome shotgun (WGS) entry which is preliminary data.</text>
</comment>
<dbReference type="SUPFAM" id="SSF53300">
    <property type="entry name" value="vWA-like"/>
    <property type="match status" value="1"/>
</dbReference>
<organism evidence="12 13">
    <name type="scientific">Fasciolopsis buskii</name>
    <dbReference type="NCBI Taxonomy" id="27845"/>
    <lineage>
        <taxon>Eukaryota</taxon>
        <taxon>Metazoa</taxon>
        <taxon>Spiralia</taxon>
        <taxon>Lophotrochozoa</taxon>
        <taxon>Platyhelminthes</taxon>
        <taxon>Trematoda</taxon>
        <taxon>Digenea</taxon>
        <taxon>Plagiorchiida</taxon>
        <taxon>Echinostomata</taxon>
        <taxon>Echinostomatoidea</taxon>
        <taxon>Fasciolidae</taxon>
        <taxon>Fasciolopsis</taxon>
    </lineage>
</organism>
<feature type="compositionally biased region" description="Basic and acidic residues" evidence="10">
    <location>
        <begin position="4497"/>
        <end position="4515"/>
    </location>
</feature>
<evidence type="ECO:0000256" key="6">
    <source>
        <dbReference type="ARBA" id="ARBA00022840"/>
    </source>
</evidence>
<proteinExistence type="inferred from homology"/>
<dbReference type="OrthoDB" id="422220at2759"/>
<dbReference type="FunFam" id="3.40.50.300:FF:000142">
    <property type="entry name" value="Midasin"/>
    <property type="match status" value="1"/>
</dbReference>
<gene>
    <name evidence="12" type="ORF">FBUS_06027</name>
</gene>
<evidence type="ECO:0000256" key="8">
    <source>
        <dbReference type="ARBA" id="ARBA00023242"/>
    </source>
</evidence>
<name>A0A8E0VJN7_9TREM</name>
<keyword evidence="6 9" id="KW-0067">ATP-binding</keyword>
<dbReference type="InterPro" id="IPR040848">
    <property type="entry name" value="AAA_lid_7"/>
</dbReference>
<feature type="compositionally biased region" description="Polar residues" evidence="10">
    <location>
        <begin position="4397"/>
        <end position="4418"/>
    </location>
</feature>
<dbReference type="PROSITE" id="PS51257">
    <property type="entry name" value="PROKAR_LIPOPROTEIN"/>
    <property type="match status" value="1"/>
</dbReference>
<feature type="compositionally biased region" description="Acidic residues" evidence="10">
    <location>
        <begin position="4241"/>
        <end position="4262"/>
    </location>
</feature>
<feature type="compositionally biased region" description="Basic and acidic residues" evidence="10">
    <location>
        <begin position="4028"/>
        <end position="4047"/>
    </location>
</feature>
<feature type="compositionally biased region" description="Polar residues" evidence="10">
    <location>
        <begin position="3982"/>
        <end position="3999"/>
    </location>
</feature>
<feature type="region of interest" description="Disordered" evidence="10">
    <location>
        <begin position="4008"/>
        <end position="4459"/>
    </location>
</feature>
<feature type="compositionally biased region" description="Basic and acidic residues" evidence="10">
    <location>
        <begin position="4115"/>
        <end position="4126"/>
    </location>
</feature>
<dbReference type="SUPFAM" id="SSF52540">
    <property type="entry name" value="P-loop containing nucleoside triphosphate hydrolases"/>
    <property type="match status" value="6"/>
</dbReference>
<feature type="compositionally biased region" description="Basic and acidic residues" evidence="10">
    <location>
        <begin position="4305"/>
        <end position="4314"/>
    </location>
</feature>
<evidence type="ECO:0000256" key="9">
    <source>
        <dbReference type="PIRNR" id="PIRNR010340"/>
    </source>
</evidence>